<organism evidence="1 2">
    <name type="scientific">Drosophila pseudoobscura pseudoobscura</name>
    <name type="common">Fruit fly</name>
    <dbReference type="NCBI Taxonomy" id="46245"/>
    <lineage>
        <taxon>Eukaryota</taxon>
        <taxon>Metazoa</taxon>
        <taxon>Ecdysozoa</taxon>
        <taxon>Arthropoda</taxon>
        <taxon>Hexapoda</taxon>
        <taxon>Insecta</taxon>
        <taxon>Pterygota</taxon>
        <taxon>Neoptera</taxon>
        <taxon>Endopterygota</taxon>
        <taxon>Diptera</taxon>
        <taxon>Brachycera</taxon>
        <taxon>Muscomorpha</taxon>
        <taxon>Ephydroidea</taxon>
        <taxon>Drosophilidae</taxon>
        <taxon>Drosophila</taxon>
        <taxon>Sophophora</taxon>
    </lineage>
</organism>
<reference evidence="2" key="1">
    <citation type="submission" date="2025-08" db="UniProtKB">
        <authorList>
            <consortium name="RefSeq"/>
        </authorList>
    </citation>
    <scope>IDENTIFICATION</scope>
    <source>
        <strain evidence="2">MV-25-SWS-2005</strain>
        <tissue evidence="2">Whole body</tissue>
    </source>
</reference>
<gene>
    <name evidence="2" type="primary">LOC26532649</name>
</gene>
<evidence type="ECO:0000313" key="2">
    <source>
        <dbReference type="RefSeq" id="XP_033237374.1"/>
    </source>
</evidence>
<dbReference type="ExpressionAtlas" id="A0A6I8W3U9">
    <property type="expression patterns" value="baseline"/>
</dbReference>
<dbReference type="AlphaFoldDB" id="A0A6I8W3U9"/>
<proteinExistence type="predicted"/>
<dbReference type="RefSeq" id="XP_033237374.1">
    <property type="nucleotide sequence ID" value="XM_033381483.1"/>
</dbReference>
<protein>
    <submittedName>
        <fullName evidence="2">Uncharacterized protein</fullName>
    </submittedName>
</protein>
<dbReference type="KEGG" id="dpo:26532649"/>
<accession>A0A6I8W3U9</accession>
<dbReference type="Proteomes" id="UP000001819">
    <property type="component" value="Chromosome X"/>
</dbReference>
<keyword evidence="1" id="KW-1185">Reference proteome</keyword>
<sequence length="171" mass="19528">MISNRHLRRLRKREREANLEKLALCREGKVIGKLEEKELAETEIQIEGKELAYENTEIQPNKSPLNDELGQCFIKQSPKRACVSPKVMGFSMPSNENEEGKTCSDVLDELKKTTETLQLENAAIRETLQLEKAAIRDQLKKVLKILADQTVLIKQLVKEKGEMNPIREQGT</sequence>
<dbReference type="InParanoid" id="A0A6I8W3U9"/>
<name>A0A6I8W3U9_DROPS</name>
<evidence type="ECO:0000313" key="1">
    <source>
        <dbReference type="Proteomes" id="UP000001819"/>
    </source>
</evidence>